<dbReference type="PANTHER" id="PTHR46112:SF2">
    <property type="entry name" value="XAA-PRO AMINOPEPTIDASE P-RELATED"/>
    <property type="match status" value="1"/>
</dbReference>
<dbReference type="Pfam" id="PF01321">
    <property type="entry name" value="Creatinase_N"/>
    <property type="match status" value="1"/>
</dbReference>
<dbReference type="InterPro" id="IPR050659">
    <property type="entry name" value="Peptidase_M24B"/>
</dbReference>
<dbReference type="AlphaFoldDB" id="A0A1L3ST06"/>
<reference evidence="4" key="1">
    <citation type="submission" date="2016-11" db="EMBL/GenBank/DDBJ databases">
        <title>Mesorhizobium oceanicum sp. nov., isolated from deep seawater in South China Sea.</title>
        <authorList>
            <person name="Fu G.-Y."/>
        </authorList>
    </citation>
    <scope>NUCLEOTIDE SEQUENCE [LARGE SCALE GENOMIC DNA]</scope>
    <source>
        <strain evidence="4">B7</strain>
    </source>
</reference>
<accession>A0A1L3ST06</accession>
<dbReference type="KEGG" id="meso:BSQ44_14625"/>
<feature type="domain" description="Peptidase M24" evidence="1">
    <location>
        <begin position="180"/>
        <end position="392"/>
    </location>
</feature>
<dbReference type="InterPro" id="IPR000994">
    <property type="entry name" value="Pept_M24"/>
</dbReference>
<evidence type="ECO:0000313" key="3">
    <source>
        <dbReference type="EMBL" id="APH72455.1"/>
    </source>
</evidence>
<dbReference type="OrthoDB" id="9806388at2"/>
<name>A0A1L3ST06_9HYPH</name>
<dbReference type="RefSeq" id="WP_072605435.1">
    <property type="nucleotide sequence ID" value="NZ_CP018171.1"/>
</dbReference>
<dbReference type="InterPro" id="IPR029149">
    <property type="entry name" value="Creatin/AminoP/Spt16_N"/>
</dbReference>
<feature type="domain" description="Creatinase N-terminal" evidence="2">
    <location>
        <begin position="5"/>
        <end position="173"/>
    </location>
</feature>
<sequence length="413" mass="45173">MLFNRKRAEALIEAQGLDAVVASSAENVLYMTGFECTTHWINKGFQQYALFSPGHSPDASLIAPGLEIDSLVEGDLWVEDVYVFSPFLRGRASDPALMDEIGRKGAALVARAPSVGTAVDGLVAAIEARGLQAGRVGIDESGVSIQALEELRKRLPNLKISYAANLLWEIRMVKTTEEIERIERSTRVSEDAIRAAYSTIRPGVTEGQIIDAYHRELADAGARPTFCVVGSGSRSSYPHSLRSDRAIETGDIVRYDVGCTWRYYHSDHARAIILGQPTDEQRRVWEALAQGVDDAVSAVKPGATAADLFNVAMAPARRLGLDNFDRFHCGHGIGISVYDPPIVTASDPTKSAFLMPEIKEGLEVGMVLNIEVGYYVQGVMGFLCEDTMVVTQQGSRLFTRNSKSLDLQTFVER</sequence>
<dbReference type="PANTHER" id="PTHR46112">
    <property type="entry name" value="AMINOPEPTIDASE"/>
    <property type="match status" value="1"/>
</dbReference>
<dbReference type="EMBL" id="CP018171">
    <property type="protein sequence ID" value="APH72455.1"/>
    <property type="molecule type" value="Genomic_DNA"/>
</dbReference>
<dbReference type="InterPro" id="IPR000587">
    <property type="entry name" value="Creatinase_N"/>
</dbReference>
<dbReference type="Pfam" id="PF00557">
    <property type="entry name" value="Peptidase_M24"/>
    <property type="match status" value="1"/>
</dbReference>
<dbReference type="Proteomes" id="UP000182840">
    <property type="component" value="Chromosome"/>
</dbReference>
<dbReference type="STRING" id="1670800.BSQ44_14625"/>
<evidence type="ECO:0008006" key="5">
    <source>
        <dbReference type="Google" id="ProtNLM"/>
    </source>
</evidence>
<protein>
    <recommendedName>
        <fullName evidence="5">Peptidase M24</fullName>
    </recommendedName>
</protein>
<dbReference type="Gene3D" id="3.40.350.10">
    <property type="entry name" value="Creatinase/prolidase N-terminal domain"/>
    <property type="match status" value="1"/>
</dbReference>
<dbReference type="Gene3D" id="3.90.230.10">
    <property type="entry name" value="Creatinase/methionine aminopeptidase superfamily"/>
    <property type="match status" value="1"/>
</dbReference>
<dbReference type="SUPFAM" id="SSF53092">
    <property type="entry name" value="Creatinase/prolidase N-terminal domain"/>
    <property type="match status" value="1"/>
</dbReference>
<proteinExistence type="predicted"/>
<organism evidence="3 4">
    <name type="scientific">Aquibium oceanicum</name>
    <dbReference type="NCBI Taxonomy" id="1670800"/>
    <lineage>
        <taxon>Bacteria</taxon>
        <taxon>Pseudomonadati</taxon>
        <taxon>Pseudomonadota</taxon>
        <taxon>Alphaproteobacteria</taxon>
        <taxon>Hyphomicrobiales</taxon>
        <taxon>Phyllobacteriaceae</taxon>
        <taxon>Aquibium</taxon>
    </lineage>
</organism>
<dbReference type="CDD" id="cd01066">
    <property type="entry name" value="APP_MetAP"/>
    <property type="match status" value="1"/>
</dbReference>
<dbReference type="SUPFAM" id="SSF55920">
    <property type="entry name" value="Creatinase/aminopeptidase"/>
    <property type="match status" value="1"/>
</dbReference>
<evidence type="ECO:0000259" key="1">
    <source>
        <dbReference type="Pfam" id="PF00557"/>
    </source>
</evidence>
<evidence type="ECO:0000313" key="4">
    <source>
        <dbReference type="Proteomes" id="UP000182840"/>
    </source>
</evidence>
<dbReference type="InterPro" id="IPR036005">
    <property type="entry name" value="Creatinase/aminopeptidase-like"/>
</dbReference>
<evidence type="ECO:0000259" key="2">
    <source>
        <dbReference type="Pfam" id="PF01321"/>
    </source>
</evidence>
<keyword evidence="4" id="KW-1185">Reference proteome</keyword>
<gene>
    <name evidence="3" type="ORF">BSQ44_14625</name>
</gene>